<dbReference type="Proteomes" id="UP000827976">
    <property type="component" value="Chromosome 17"/>
</dbReference>
<gene>
    <name evidence="1" type="ORF">IHE45_17G082000</name>
</gene>
<dbReference type="EMBL" id="CM037027">
    <property type="protein sequence ID" value="KAH7658349.1"/>
    <property type="molecule type" value="Genomic_DNA"/>
</dbReference>
<sequence>MKGVFVVRIKQRVQRGSKSKKRRRVKQGHFGMESGIRQGSWYTIV</sequence>
<reference evidence="2" key="1">
    <citation type="journal article" date="2022" name="Nat. Commun.">
        <title>Chromosome evolution and the genetic basis of agronomically important traits in greater yam.</title>
        <authorList>
            <person name="Bredeson J.V."/>
            <person name="Lyons J.B."/>
            <person name="Oniyinde I.O."/>
            <person name="Okereke N.R."/>
            <person name="Kolade O."/>
            <person name="Nnabue I."/>
            <person name="Nwadili C.O."/>
            <person name="Hribova E."/>
            <person name="Parker M."/>
            <person name="Nwogha J."/>
            <person name="Shu S."/>
            <person name="Carlson J."/>
            <person name="Kariba R."/>
            <person name="Muthemba S."/>
            <person name="Knop K."/>
            <person name="Barton G.J."/>
            <person name="Sherwood A.V."/>
            <person name="Lopez-Montes A."/>
            <person name="Asiedu R."/>
            <person name="Jamnadass R."/>
            <person name="Muchugi A."/>
            <person name="Goodstein D."/>
            <person name="Egesi C.N."/>
            <person name="Featherston J."/>
            <person name="Asfaw A."/>
            <person name="Simpson G.G."/>
            <person name="Dolezel J."/>
            <person name="Hendre P.S."/>
            <person name="Van Deynze A."/>
            <person name="Kumar P.L."/>
            <person name="Obidiegwu J.E."/>
            <person name="Bhattacharjee R."/>
            <person name="Rokhsar D.S."/>
        </authorList>
    </citation>
    <scope>NUCLEOTIDE SEQUENCE [LARGE SCALE GENOMIC DNA]</scope>
    <source>
        <strain evidence="2">cv. TDa95/00328</strain>
    </source>
</reference>
<comment type="caution">
    <text evidence="1">The sequence shown here is derived from an EMBL/GenBank/DDBJ whole genome shotgun (WGS) entry which is preliminary data.</text>
</comment>
<organism evidence="1 2">
    <name type="scientific">Dioscorea alata</name>
    <name type="common">Purple yam</name>
    <dbReference type="NCBI Taxonomy" id="55571"/>
    <lineage>
        <taxon>Eukaryota</taxon>
        <taxon>Viridiplantae</taxon>
        <taxon>Streptophyta</taxon>
        <taxon>Embryophyta</taxon>
        <taxon>Tracheophyta</taxon>
        <taxon>Spermatophyta</taxon>
        <taxon>Magnoliopsida</taxon>
        <taxon>Liliopsida</taxon>
        <taxon>Dioscoreales</taxon>
        <taxon>Dioscoreaceae</taxon>
        <taxon>Dioscorea</taxon>
    </lineage>
</organism>
<name>A0ACB7UDD4_DIOAL</name>
<evidence type="ECO:0000313" key="2">
    <source>
        <dbReference type="Proteomes" id="UP000827976"/>
    </source>
</evidence>
<keyword evidence="2" id="KW-1185">Reference proteome</keyword>
<evidence type="ECO:0000313" key="1">
    <source>
        <dbReference type="EMBL" id="KAH7658349.1"/>
    </source>
</evidence>
<protein>
    <submittedName>
        <fullName evidence="1">Uncharacterized protein</fullName>
    </submittedName>
</protein>
<accession>A0ACB7UDD4</accession>
<proteinExistence type="predicted"/>